<evidence type="ECO:0000256" key="5">
    <source>
        <dbReference type="SAM" id="MobiDB-lite"/>
    </source>
</evidence>
<reference evidence="7 8" key="1">
    <citation type="submission" date="2022-12" db="EMBL/GenBank/DDBJ databases">
        <title>Chromosome-level genome assembly of true bugs.</title>
        <authorList>
            <person name="Ma L."/>
            <person name="Li H."/>
        </authorList>
    </citation>
    <scope>NUCLEOTIDE SEQUENCE [LARGE SCALE GENOMIC DNA]</scope>
    <source>
        <strain evidence="7">Lab_2022b</strain>
    </source>
</reference>
<dbReference type="GO" id="GO:0005634">
    <property type="term" value="C:nucleus"/>
    <property type="evidence" value="ECO:0007669"/>
    <property type="project" value="UniProtKB-SubCell"/>
</dbReference>
<evidence type="ECO:0000256" key="1">
    <source>
        <dbReference type="ARBA" id="ARBA00004123"/>
    </source>
</evidence>
<sequence>MGHPAYMDHNILAAVLSRKEKSEKLEVIYKKEVERTMQQLQDKLQLNVVQQAQIVTTHEKTNNVETLQQMVVKQQQIVQQMHLPTKGFTQKSNNSQEHESSQENTQQSQGNVGETEEFLKQCCDDLEGRSNSDKCTPLSLRESINGNPQDKEEFILEAKADKVHLLFGHGVCKWPGCDTVCEDLKSFIK</sequence>
<evidence type="ECO:0000256" key="4">
    <source>
        <dbReference type="ARBA" id="ARBA00023242"/>
    </source>
</evidence>
<evidence type="ECO:0000256" key="2">
    <source>
        <dbReference type="ARBA" id="ARBA00023015"/>
    </source>
</evidence>
<comment type="caution">
    <text evidence="7">The sequence shown here is derived from an EMBL/GenBank/DDBJ whole genome shotgun (WGS) entry which is preliminary data.</text>
</comment>
<dbReference type="PANTHER" id="PTHR45796">
    <property type="entry name" value="FORKHEAD BOX P, ISOFORM C"/>
    <property type="match status" value="1"/>
</dbReference>
<dbReference type="InterPro" id="IPR032354">
    <property type="entry name" value="FOXP-CC"/>
</dbReference>
<feature type="region of interest" description="Disordered" evidence="5">
    <location>
        <begin position="87"/>
        <end position="113"/>
    </location>
</feature>
<feature type="domain" description="FOXP coiled-coil" evidence="6">
    <location>
        <begin position="166"/>
        <end position="189"/>
    </location>
</feature>
<dbReference type="Pfam" id="PF16159">
    <property type="entry name" value="FOXP-CC"/>
    <property type="match status" value="1"/>
</dbReference>
<proteinExistence type="predicted"/>
<keyword evidence="4" id="KW-0539">Nucleus</keyword>
<protein>
    <recommendedName>
        <fullName evidence="6">FOXP coiled-coil domain-containing protein</fullName>
    </recommendedName>
</protein>
<evidence type="ECO:0000313" key="7">
    <source>
        <dbReference type="EMBL" id="KAK9497404.1"/>
    </source>
</evidence>
<organism evidence="7 8">
    <name type="scientific">Rhynocoris fuscipes</name>
    <dbReference type="NCBI Taxonomy" id="488301"/>
    <lineage>
        <taxon>Eukaryota</taxon>
        <taxon>Metazoa</taxon>
        <taxon>Ecdysozoa</taxon>
        <taxon>Arthropoda</taxon>
        <taxon>Hexapoda</taxon>
        <taxon>Insecta</taxon>
        <taxon>Pterygota</taxon>
        <taxon>Neoptera</taxon>
        <taxon>Paraneoptera</taxon>
        <taxon>Hemiptera</taxon>
        <taxon>Heteroptera</taxon>
        <taxon>Panheteroptera</taxon>
        <taxon>Cimicomorpha</taxon>
        <taxon>Reduviidae</taxon>
        <taxon>Harpactorinae</taxon>
        <taxon>Harpactorini</taxon>
        <taxon>Rhynocoris</taxon>
    </lineage>
</organism>
<dbReference type="EMBL" id="JAPXFL010000014">
    <property type="protein sequence ID" value="KAK9497404.1"/>
    <property type="molecule type" value="Genomic_DNA"/>
</dbReference>
<keyword evidence="8" id="KW-1185">Reference proteome</keyword>
<name>A0AAW1CGB5_9HEMI</name>
<evidence type="ECO:0000313" key="8">
    <source>
        <dbReference type="Proteomes" id="UP001461498"/>
    </source>
</evidence>
<dbReference type="GO" id="GO:0000978">
    <property type="term" value="F:RNA polymerase II cis-regulatory region sequence-specific DNA binding"/>
    <property type="evidence" value="ECO:0007669"/>
    <property type="project" value="TreeGrafter"/>
</dbReference>
<dbReference type="AlphaFoldDB" id="A0AAW1CGB5"/>
<accession>A0AAW1CGB5</accession>
<comment type="subcellular location">
    <subcellularLocation>
        <location evidence="1">Nucleus</location>
    </subcellularLocation>
</comment>
<dbReference type="GO" id="GO:0000981">
    <property type="term" value="F:DNA-binding transcription factor activity, RNA polymerase II-specific"/>
    <property type="evidence" value="ECO:0007669"/>
    <property type="project" value="TreeGrafter"/>
</dbReference>
<dbReference type="Proteomes" id="UP001461498">
    <property type="component" value="Unassembled WGS sequence"/>
</dbReference>
<dbReference type="InterPro" id="IPR050998">
    <property type="entry name" value="FOXP"/>
</dbReference>
<keyword evidence="3" id="KW-0804">Transcription</keyword>
<evidence type="ECO:0000256" key="3">
    <source>
        <dbReference type="ARBA" id="ARBA00023163"/>
    </source>
</evidence>
<gene>
    <name evidence="7" type="ORF">O3M35_004116</name>
</gene>
<evidence type="ECO:0000259" key="6">
    <source>
        <dbReference type="Pfam" id="PF16159"/>
    </source>
</evidence>
<dbReference type="PANTHER" id="PTHR45796:SF4">
    <property type="entry name" value="FORKHEAD BOX P, ISOFORM C"/>
    <property type="match status" value="1"/>
</dbReference>
<keyword evidence="2" id="KW-0805">Transcription regulation</keyword>